<evidence type="ECO:0000313" key="2">
    <source>
        <dbReference type="Proteomes" id="UP000054047"/>
    </source>
</evidence>
<organism evidence="1 2">
    <name type="scientific">Ancylostoma duodenale</name>
    <dbReference type="NCBI Taxonomy" id="51022"/>
    <lineage>
        <taxon>Eukaryota</taxon>
        <taxon>Metazoa</taxon>
        <taxon>Ecdysozoa</taxon>
        <taxon>Nematoda</taxon>
        <taxon>Chromadorea</taxon>
        <taxon>Rhabditida</taxon>
        <taxon>Rhabditina</taxon>
        <taxon>Rhabditomorpha</taxon>
        <taxon>Strongyloidea</taxon>
        <taxon>Ancylostomatidae</taxon>
        <taxon>Ancylostomatinae</taxon>
        <taxon>Ancylostoma</taxon>
    </lineage>
</organism>
<keyword evidence="2" id="KW-1185">Reference proteome</keyword>
<dbReference type="EMBL" id="KN729190">
    <property type="protein sequence ID" value="KIH62620.1"/>
    <property type="molecule type" value="Genomic_DNA"/>
</dbReference>
<proteinExistence type="predicted"/>
<dbReference type="Proteomes" id="UP000054047">
    <property type="component" value="Unassembled WGS sequence"/>
</dbReference>
<gene>
    <name evidence="1" type="ORF">ANCDUO_07101</name>
</gene>
<protein>
    <submittedName>
        <fullName evidence="1">Uncharacterized protein</fullName>
    </submittedName>
</protein>
<accession>A0A0C2GMT6</accession>
<sequence>MALTKPKPIVMFCHQLDNGYTTSILISWHPFYVTRDIALVLPYVNEQIAMDVNLVMTDKVDFLGTAKLEKLPHIVEDI</sequence>
<evidence type="ECO:0000313" key="1">
    <source>
        <dbReference type="EMBL" id="KIH62620.1"/>
    </source>
</evidence>
<dbReference type="AlphaFoldDB" id="A0A0C2GMT6"/>
<name>A0A0C2GMT6_9BILA</name>
<reference evidence="1 2" key="1">
    <citation type="submission" date="2013-12" db="EMBL/GenBank/DDBJ databases">
        <title>Draft genome of the parsitic nematode Ancylostoma duodenale.</title>
        <authorList>
            <person name="Mitreva M."/>
        </authorList>
    </citation>
    <scope>NUCLEOTIDE SEQUENCE [LARGE SCALE GENOMIC DNA]</scope>
    <source>
        <strain evidence="1 2">Zhejiang</strain>
    </source>
</reference>